<comment type="caution">
    <text evidence="1">The sequence shown here is derived from an EMBL/GenBank/DDBJ whole genome shotgun (WGS) entry which is preliminary data.</text>
</comment>
<evidence type="ECO:0000313" key="2">
    <source>
        <dbReference type="Proteomes" id="UP000261174"/>
    </source>
</evidence>
<protein>
    <submittedName>
        <fullName evidence="1">Uncharacterized protein</fullName>
    </submittedName>
</protein>
<gene>
    <name evidence="1" type="ORF">DXN04_24140</name>
</gene>
<evidence type="ECO:0000313" key="1">
    <source>
        <dbReference type="EMBL" id="RFM32762.1"/>
    </source>
</evidence>
<dbReference type="Gene3D" id="1.25.40.10">
    <property type="entry name" value="Tetratricopeptide repeat domain"/>
    <property type="match status" value="1"/>
</dbReference>
<dbReference type="AlphaFoldDB" id="A0A3E1NXY1"/>
<keyword evidence="2" id="KW-1185">Reference proteome</keyword>
<accession>A0A3E1NXY1</accession>
<dbReference type="EMBL" id="QTJV01000009">
    <property type="protein sequence ID" value="RFM32762.1"/>
    <property type="molecule type" value="Genomic_DNA"/>
</dbReference>
<proteinExistence type="predicted"/>
<dbReference type="SUPFAM" id="SSF48452">
    <property type="entry name" value="TPR-like"/>
    <property type="match status" value="1"/>
</dbReference>
<dbReference type="InterPro" id="IPR011990">
    <property type="entry name" value="TPR-like_helical_dom_sf"/>
</dbReference>
<name>A0A3E1NXY1_9BACT</name>
<dbReference type="Proteomes" id="UP000261174">
    <property type="component" value="Unassembled WGS sequence"/>
</dbReference>
<organism evidence="1 2">
    <name type="scientific">Chitinophaga silvisoli</name>
    <dbReference type="NCBI Taxonomy" id="2291814"/>
    <lineage>
        <taxon>Bacteria</taxon>
        <taxon>Pseudomonadati</taxon>
        <taxon>Bacteroidota</taxon>
        <taxon>Chitinophagia</taxon>
        <taxon>Chitinophagales</taxon>
        <taxon>Chitinophagaceae</taxon>
        <taxon>Chitinophaga</taxon>
    </lineage>
</organism>
<reference evidence="1 2" key="1">
    <citation type="submission" date="2018-08" db="EMBL/GenBank/DDBJ databases">
        <title>Chitinophaga sp. K20C18050901, a novel bacterium isolated from forest soil.</title>
        <authorList>
            <person name="Wang C."/>
        </authorList>
    </citation>
    <scope>NUCLEOTIDE SEQUENCE [LARGE SCALE GENOMIC DNA]</scope>
    <source>
        <strain evidence="1 2">K20C18050901</strain>
    </source>
</reference>
<sequence>MLTIFHNMAWHVIGAILIKYVRMKVLFTILLFLSYHFTFAQDAWQQPLQKVLTQLDTAKNFGTWQQNISELETLSKAHPGEFLLQYYAGWACTQSSFQAPKGQAEPLTEKAEPYVKKALEMQPGNTEALTLMAYWLSARINASPTRGATLGSDSKDYSDKAIAADSTNPRAYLLKALVVYHTPSLFGGGKKKAAPLVAEAGQRFAAFKPDNALAPHWGNDIYQQLAADYKD</sequence>